<dbReference type="EMBL" id="JAPDDP010000055">
    <property type="protein sequence ID" value="MDA0183550.1"/>
    <property type="molecule type" value="Genomic_DNA"/>
</dbReference>
<accession>A0A9X3NBG1</accession>
<dbReference type="AlphaFoldDB" id="A0A9X3NBG1"/>
<organism evidence="1 2">
    <name type="scientific">Solirubrobacter phytolaccae</name>
    <dbReference type="NCBI Taxonomy" id="1404360"/>
    <lineage>
        <taxon>Bacteria</taxon>
        <taxon>Bacillati</taxon>
        <taxon>Actinomycetota</taxon>
        <taxon>Thermoleophilia</taxon>
        <taxon>Solirubrobacterales</taxon>
        <taxon>Solirubrobacteraceae</taxon>
        <taxon>Solirubrobacter</taxon>
    </lineage>
</organism>
<comment type="caution">
    <text evidence="1">The sequence shown here is derived from an EMBL/GenBank/DDBJ whole genome shotgun (WGS) entry which is preliminary data.</text>
</comment>
<evidence type="ECO:0008006" key="3">
    <source>
        <dbReference type="Google" id="ProtNLM"/>
    </source>
</evidence>
<evidence type="ECO:0000313" key="2">
    <source>
        <dbReference type="Proteomes" id="UP001147653"/>
    </source>
</evidence>
<evidence type="ECO:0000313" key="1">
    <source>
        <dbReference type="EMBL" id="MDA0183550.1"/>
    </source>
</evidence>
<reference evidence="1" key="1">
    <citation type="submission" date="2022-10" db="EMBL/GenBank/DDBJ databases">
        <title>The WGS of Solirubrobacter phytolaccae KCTC 29190.</title>
        <authorList>
            <person name="Jiang Z."/>
        </authorList>
    </citation>
    <scope>NUCLEOTIDE SEQUENCE</scope>
    <source>
        <strain evidence="1">KCTC 29190</strain>
    </source>
</reference>
<protein>
    <recommendedName>
        <fullName evidence="3">Universal stress protein</fullName>
    </recommendedName>
</protein>
<proteinExistence type="predicted"/>
<dbReference type="InterPro" id="IPR014729">
    <property type="entry name" value="Rossmann-like_a/b/a_fold"/>
</dbReference>
<dbReference type="SUPFAM" id="SSF52402">
    <property type="entry name" value="Adenine nucleotide alpha hydrolases-like"/>
    <property type="match status" value="1"/>
</dbReference>
<dbReference type="Proteomes" id="UP001147653">
    <property type="component" value="Unassembled WGS sequence"/>
</dbReference>
<sequence length="147" mass="15676">MHRTLIVANRTASTPVLLQEVDRRAAEQPTAFTLLVPDPTPENWSLDDAVATLRAAAAGIHGTRETHVDGLSGASGDAFESIQAAVAGGRYDDVVLSTLPSRTSLWLRRDLPSRVEALGLPVTVITPPVARGIPLWGKGPGSHERDR</sequence>
<keyword evidence="2" id="KW-1185">Reference proteome</keyword>
<dbReference type="Gene3D" id="3.40.50.620">
    <property type="entry name" value="HUPs"/>
    <property type="match status" value="1"/>
</dbReference>
<dbReference type="RefSeq" id="WP_270027940.1">
    <property type="nucleotide sequence ID" value="NZ_JAPDDP010000055.1"/>
</dbReference>
<name>A0A9X3NBG1_9ACTN</name>
<gene>
    <name evidence="1" type="ORF">OJ997_24790</name>
</gene>